<dbReference type="PANTHER" id="PTHR10612:SF34">
    <property type="entry name" value="APOLIPOPROTEIN D"/>
    <property type="match status" value="1"/>
</dbReference>
<comment type="function">
    <text evidence="2">Involved in the storage or transport of lipids necessary for membrane maintenance under stressful conditions. Displays a binding preference for lysophospholipids.</text>
</comment>
<evidence type="ECO:0000256" key="3">
    <source>
        <dbReference type="PIRSR" id="PIRSR036893-52"/>
    </source>
</evidence>
<dbReference type="InterPro" id="IPR000566">
    <property type="entry name" value="Lipocln_cytosolic_FA-bd_dom"/>
</dbReference>
<dbReference type="InterPro" id="IPR022271">
    <property type="entry name" value="Lipocalin_ApoD"/>
</dbReference>
<dbReference type="GO" id="GO:0006950">
    <property type="term" value="P:response to stress"/>
    <property type="evidence" value="ECO:0007669"/>
    <property type="project" value="UniProtKB-ARBA"/>
</dbReference>
<dbReference type="EMBL" id="JAGSPN010000011">
    <property type="protein sequence ID" value="MBR7783412.1"/>
    <property type="molecule type" value="Genomic_DNA"/>
</dbReference>
<keyword evidence="2" id="KW-0446">Lipid-binding</keyword>
<proteinExistence type="inferred from homology"/>
<dbReference type="SUPFAM" id="SSF50814">
    <property type="entry name" value="Lipocalins"/>
    <property type="match status" value="1"/>
</dbReference>
<dbReference type="InterPro" id="IPR012674">
    <property type="entry name" value="Calycin"/>
</dbReference>
<comment type="caution">
    <text evidence="5">The sequence shown here is derived from an EMBL/GenBank/DDBJ whole genome shotgun (WGS) entry which is preliminary data.</text>
</comment>
<dbReference type="CDD" id="cd19438">
    <property type="entry name" value="lipocalin_Blc-like"/>
    <property type="match status" value="1"/>
</dbReference>
<name>A0A941DPN5_9BURK</name>
<evidence type="ECO:0000259" key="4">
    <source>
        <dbReference type="Pfam" id="PF08212"/>
    </source>
</evidence>
<accession>A0A941DPN5</accession>
<evidence type="ECO:0000256" key="1">
    <source>
        <dbReference type="ARBA" id="ARBA00006889"/>
    </source>
</evidence>
<feature type="signal peptide" evidence="2">
    <location>
        <begin position="1"/>
        <end position="23"/>
    </location>
</feature>
<comment type="subcellular location">
    <subcellularLocation>
        <location evidence="2">Cell outer membrane</location>
    </subcellularLocation>
</comment>
<reference evidence="5" key="1">
    <citation type="submission" date="2021-04" db="EMBL/GenBank/DDBJ databases">
        <title>novel species isolated from subtropical streams in China.</title>
        <authorList>
            <person name="Lu H."/>
        </authorList>
    </citation>
    <scope>NUCLEOTIDE SEQUENCE</scope>
    <source>
        <strain evidence="5">LFS511W</strain>
    </source>
</reference>
<keyword evidence="2" id="KW-0472">Membrane</keyword>
<sequence>MKNTHLFARTSVLAALVSTCLLAACQSNDDRGQPMQTVASVDLQRWQGTWHEVAMIPNRFQSQCVTNTTARYTQRDGYIEVLNSCSAKEGKTHQATGKASVVEGSQNTKLKVSFFWPFSGNYWVLALDPDYRWAVVGEPSRQYGWVLARDKQLSEQDWQKIWAAVTSAGYQTSQFRKTEQR</sequence>
<comment type="similarity">
    <text evidence="1 2">Belongs to the calycin superfamily. Lipocalin family.</text>
</comment>
<keyword evidence="2 3" id="KW-0449">Lipoprotein</keyword>
<keyword evidence="2" id="KW-0732">Signal</keyword>
<keyword evidence="3" id="KW-0564">Palmitate</keyword>
<evidence type="ECO:0000256" key="2">
    <source>
        <dbReference type="PIRNR" id="PIRNR036893"/>
    </source>
</evidence>
<dbReference type="GO" id="GO:0009279">
    <property type="term" value="C:cell outer membrane"/>
    <property type="evidence" value="ECO:0007669"/>
    <property type="project" value="UniProtKB-SubCell"/>
</dbReference>
<dbReference type="PROSITE" id="PS51257">
    <property type="entry name" value="PROKAR_LIPOPROTEIN"/>
    <property type="match status" value="1"/>
</dbReference>
<dbReference type="PANTHER" id="PTHR10612">
    <property type="entry name" value="APOLIPOPROTEIN D"/>
    <property type="match status" value="1"/>
</dbReference>
<feature type="lipid moiety-binding region" description="N-palmitoyl cysteine" evidence="3">
    <location>
        <position position="25"/>
    </location>
</feature>
<dbReference type="Pfam" id="PF08212">
    <property type="entry name" value="Lipocalin_2"/>
    <property type="match status" value="1"/>
</dbReference>
<feature type="domain" description="Lipocalin/cytosolic fatty-acid binding" evidence="4">
    <location>
        <begin position="41"/>
        <end position="180"/>
    </location>
</feature>
<dbReference type="Gene3D" id="2.40.128.20">
    <property type="match status" value="1"/>
</dbReference>
<dbReference type="GO" id="GO:0008289">
    <property type="term" value="F:lipid binding"/>
    <property type="evidence" value="ECO:0007669"/>
    <property type="project" value="UniProtKB-UniRule"/>
</dbReference>
<gene>
    <name evidence="5" type="ORF">KDM89_14805</name>
</gene>
<evidence type="ECO:0000313" key="5">
    <source>
        <dbReference type="EMBL" id="MBR7783412.1"/>
    </source>
</evidence>
<keyword evidence="2" id="KW-0998">Cell outer membrane</keyword>
<organism evidence="5 6">
    <name type="scientific">Undibacterium luofuense</name>
    <dbReference type="NCBI Taxonomy" id="2828733"/>
    <lineage>
        <taxon>Bacteria</taxon>
        <taxon>Pseudomonadati</taxon>
        <taxon>Pseudomonadota</taxon>
        <taxon>Betaproteobacteria</taxon>
        <taxon>Burkholderiales</taxon>
        <taxon>Oxalobacteraceae</taxon>
        <taxon>Undibacterium</taxon>
    </lineage>
</organism>
<protein>
    <recommendedName>
        <fullName evidence="2">Outer membrane lipoprotein Blc</fullName>
    </recommendedName>
</protein>
<dbReference type="Proteomes" id="UP000680067">
    <property type="component" value="Unassembled WGS sequence"/>
</dbReference>
<dbReference type="InterPro" id="IPR002446">
    <property type="entry name" value="Lipocalin_bac"/>
</dbReference>
<dbReference type="PIRSF" id="PIRSF036893">
    <property type="entry name" value="Lipocalin_ApoD"/>
    <property type="match status" value="1"/>
</dbReference>
<dbReference type="InterPro" id="IPR047202">
    <property type="entry name" value="Lipocalin_Blc-like_dom"/>
</dbReference>
<dbReference type="RefSeq" id="WP_212688684.1">
    <property type="nucleotide sequence ID" value="NZ_JAGSPN010000011.1"/>
</dbReference>
<feature type="chain" id="PRO_5038205549" description="Outer membrane lipoprotein Blc" evidence="2">
    <location>
        <begin position="24"/>
        <end position="181"/>
    </location>
</feature>
<feature type="lipid moiety-binding region" description="S-diacylglycerol cysteine" evidence="3">
    <location>
        <position position="25"/>
    </location>
</feature>
<dbReference type="AlphaFoldDB" id="A0A941DPN5"/>
<comment type="subunit">
    <text evidence="2">Homodimer.</text>
</comment>
<evidence type="ECO:0000313" key="6">
    <source>
        <dbReference type="Proteomes" id="UP000680067"/>
    </source>
</evidence>
<keyword evidence="6" id="KW-1185">Reference proteome</keyword>
<dbReference type="PRINTS" id="PR01171">
    <property type="entry name" value="BCTLIPOCALIN"/>
</dbReference>